<dbReference type="OrthoDB" id="1755431at2"/>
<evidence type="ECO:0000313" key="1">
    <source>
        <dbReference type="EMBL" id="RDY26481.1"/>
    </source>
</evidence>
<protein>
    <submittedName>
        <fullName evidence="1">Uncharacterized protein</fullName>
    </submittedName>
</protein>
<dbReference type="AlphaFoldDB" id="A0A371J102"/>
<comment type="caution">
    <text evidence="1">The sequence shown here is derived from an EMBL/GenBank/DDBJ whole genome shotgun (WGS) entry which is preliminary data.</text>
</comment>
<dbReference type="Proteomes" id="UP000215694">
    <property type="component" value="Unassembled WGS sequence"/>
</dbReference>
<reference evidence="1 2" key="1">
    <citation type="journal article" date="2017" name="Genome Announc.">
        <title>Draft Genome Sequence of Romboutsia weinsteinii sp. nov. Strain CCRI-19649(T) Isolated from Surface Water.</title>
        <authorList>
            <person name="Maheux A.F."/>
            <person name="Boudreau D.K."/>
            <person name="Berube E."/>
            <person name="Boissinot M."/>
            <person name="Cantin P."/>
            <person name="Raymond F."/>
            <person name="Corbeil J."/>
            <person name="Omar R.F."/>
            <person name="Bergeron M.G."/>
        </authorList>
    </citation>
    <scope>NUCLEOTIDE SEQUENCE [LARGE SCALE GENOMIC DNA]</scope>
    <source>
        <strain evidence="1 2">CCRI-19649</strain>
    </source>
</reference>
<evidence type="ECO:0000313" key="2">
    <source>
        <dbReference type="Proteomes" id="UP000215694"/>
    </source>
</evidence>
<accession>A0A371J102</accession>
<gene>
    <name evidence="1" type="ORF">CHL78_013405</name>
</gene>
<dbReference type="SUPFAM" id="SSF81606">
    <property type="entry name" value="PP2C-like"/>
    <property type="match status" value="1"/>
</dbReference>
<keyword evidence="2" id="KW-1185">Reference proteome</keyword>
<dbReference type="EMBL" id="NOJY02000026">
    <property type="protein sequence ID" value="RDY26481.1"/>
    <property type="molecule type" value="Genomic_DNA"/>
</dbReference>
<dbReference type="InterPro" id="IPR036457">
    <property type="entry name" value="PPM-type-like_dom_sf"/>
</dbReference>
<organism evidence="1 2">
    <name type="scientific">Romboutsia weinsteinii</name>
    <dbReference type="NCBI Taxonomy" id="2020949"/>
    <lineage>
        <taxon>Bacteria</taxon>
        <taxon>Bacillati</taxon>
        <taxon>Bacillota</taxon>
        <taxon>Clostridia</taxon>
        <taxon>Peptostreptococcales</taxon>
        <taxon>Peptostreptococcaceae</taxon>
        <taxon>Romboutsia</taxon>
    </lineage>
</organism>
<name>A0A371J102_9FIRM</name>
<proteinExistence type="predicted"/>
<sequence length="285" mass="32928">MGLSIKNYSLLCKQGTAKYNEDIVGITPFGAWVLDGATGLNNKNNISRESDAKWYVQWWNKYLYNNISRNESLRKIILDGIVAIKKEYYSKTEGISVEKIDTPSSSIAIIKYYEDKIEYFILGDCTLYLKDKKTNIIKDDSVSKLDDIVYKKMNSLDNLKELSFEEIKSSVMDVIINNRLKKNSYGGYWILEFDQEAVNNSLHGYLSVESDIQIMMASDGFSCACDKYKIFREDELIDIAEKSGIEHIYNSIKKIELEDFNTIKFPRFKVSDDSSCIYLDIYKIE</sequence>
<dbReference type="RefSeq" id="WP_094367359.1">
    <property type="nucleotide sequence ID" value="NZ_NOJY02000026.1"/>
</dbReference>